<name>A0A7Z0EIP7_9ACTN</name>
<accession>A0A7Z0EIP7</accession>
<dbReference type="RefSeq" id="WP_179820765.1">
    <property type="nucleotide sequence ID" value="NZ_JACCFS010000001.1"/>
</dbReference>
<gene>
    <name evidence="1" type="ORF">HNR10_000693</name>
</gene>
<comment type="caution">
    <text evidence="1">The sequence shown here is derived from an EMBL/GenBank/DDBJ whole genome shotgun (WGS) entry which is preliminary data.</text>
</comment>
<dbReference type="AlphaFoldDB" id="A0A7Z0EIP7"/>
<reference evidence="1 2" key="1">
    <citation type="submission" date="2020-07" db="EMBL/GenBank/DDBJ databases">
        <title>Sequencing the genomes of 1000 actinobacteria strains.</title>
        <authorList>
            <person name="Klenk H.-P."/>
        </authorList>
    </citation>
    <scope>NUCLEOTIDE SEQUENCE [LARGE SCALE GENOMIC DNA]</scope>
    <source>
        <strain evidence="1 2">DSM 44442</strain>
    </source>
</reference>
<dbReference type="Proteomes" id="UP000572051">
    <property type="component" value="Unassembled WGS sequence"/>
</dbReference>
<evidence type="ECO:0000313" key="1">
    <source>
        <dbReference type="EMBL" id="NYJ32812.1"/>
    </source>
</evidence>
<sequence>MRELEEENTWLRDDLEDVTAFSAGGYARPFHVEILPSGDWGIYKETRHNDPLETHPDHDAALARARQLREEK</sequence>
<evidence type="ECO:0000313" key="2">
    <source>
        <dbReference type="Proteomes" id="UP000572051"/>
    </source>
</evidence>
<protein>
    <submittedName>
        <fullName evidence="1">Putative membrane-bound spermidine synthase</fullName>
    </submittedName>
</protein>
<proteinExistence type="predicted"/>
<organism evidence="1 2">
    <name type="scientific">Nocardiopsis aegyptia</name>
    <dbReference type="NCBI Taxonomy" id="220378"/>
    <lineage>
        <taxon>Bacteria</taxon>
        <taxon>Bacillati</taxon>
        <taxon>Actinomycetota</taxon>
        <taxon>Actinomycetes</taxon>
        <taxon>Streptosporangiales</taxon>
        <taxon>Nocardiopsidaceae</taxon>
        <taxon>Nocardiopsis</taxon>
    </lineage>
</organism>
<dbReference type="EMBL" id="JACCFS010000001">
    <property type="protein sequence ID" value="NYJ32812.1"/>
    <property type="molecule type" value="Genomic_DNA"/>
</dbReference>
<keyword evidence="2" id="KW-1185">Reference proteome</keyword>